<evidence type="ECO:0000259" key="6">
    <source>
        <dbReference type="Pfam" id="PF04542"/>
    </source>
</evidence>
<comment type="similarity">
    <text evidence="1">Belongs to the sigma-70 factor family. ECF subfamily.</text>
</comment>
<evidence type="ECO:0000313" key="8">
    <source>
        <dbReference type="EMBL" id="TDW94515.1"/>
    </source>
</evidence>
<dbReference type="NCBIfam" id="TIGR02937">
    <property type="entry name" value="sigma70-ECF"/>
    <property type="match status" value="1"/>
</dbReference>
<feature type="domain" description="RNA polymerase sigma factor 70 region 4 type 2" evidence="7">
    <location>
        <begin position="173"/>
        <end position="223"/>
    </location>
</feature>
<dbReference type="EMBL" id="SODU01000001">
    <property type="protein sequence ID" value="TDW94515.1"/>
    <property type="molecule type" value="Genomic_DNA"/>
</dbReference>
<evidence type="ECO:0000259" key="7">
    <source>
        <dbReference type="Pfam" id="PF08281"/>
    </source>
</evidence>
<protein>
    <submittedName>
        <fullName evidence="8">RNA polymerase sigma-70 factor (ECF subfamily)</fullName>
    </submittedName>
</protein>
<dbReference type="Pfam" id="PF04542">
    <property type="entry name" value="Sigma70_r2"/>
    <property type="match status" value="1"/>
</dbReference>
<dbReference type="Gene3D" id="1.10.10.10">
    <property type="entry name" value="Winged helix-like DNA-binding domain superfamily/Winged helix DNA-binding domain"/>
    <property type="match status" value="1"/>
</dbReference>
<dbReference type="Pfam" id="PF08281">
    <property type="entry name" value="Sigma70_r4_2"/>
    <property type="match status" value="1"/>
</dbReference>
<dbReference type="InterPro" id="IPR013249">
    <property type="entry name" value="RNA_pol_sigma70_r4_t2"/>
</dbReference>
<gene>
    <name evidence="8" type="ORF">EV137_1831</name>
</gene>
<sequence>MPHPTDQGACQTPAMGREPKGAVRAVTGMQTGTQPAASVDPPGGPEPPTDAELISGATREEFALLFDRHAVKIHRYAARRLGTAEADDLLSQTFLIAYERRHHYIPDPGTGGLDGALPWLYGIATNLIHRRRRSEVRQYRAYARSEPAGRHTHEDPLAGEVASRVDAEAAQQTLARALAGLRQAERDVLLLYAWEDLGYAEIAAALSIPIGTVRSRLHRARKSVRATLGPAFEEQS</sequence>
<evidence type="ECO:0000256" key="3">
    <source>
        <dbReference type="ARBA" id="ARBA00023082"/>
    </source>
</evidence>
<organism evidence="8 9">
    <name type="scientific">Kribbella pratensis</name>
    <dbReference type="NCBI Taxonomy" id="2512112"/>
    <lineage>
        <taxon>Bacteria</taxon>
        <taxon>Bacillati</taxon>
        <taxon>Actinomycetota</taxon>
        <taxon>Actinomycetes</taxon>
        <taxon>Propionibacteriales</taxon>
        <taxon>Kribbellaceae</taxon>
        <taxon>Kribbella</taxon>
    </lineage>
</organism>
<feature type="domain" description="RNA polymerase sigma-70 region 2" evidence="6">
    <location>
        <begin position="65"/>
        <end position="137"/>
    </location>
</feature>
<dbReference type="InterPro" id="IPR039425">
    <property type="entry name" value="RNA_pol_sigma-70-like"/>
</dbReference>
<dbReference type="Proteomes" id="UP000295060">
    <property type="component" value="Unassembled WGS sequence"/>
</dbReference>
<feature type="region of interest" description="Disordered" evidence="5">
    <location>
        <begin position="1"/>
        <end position="49"/>
    </location>
</feature>
<proteinExistence type="inferred from homology"/>
<dbReference type="SUPFAM" id="SSF88659">
    <property type="entry name" value="Sigma3 and sigma4 domains of RNA polymerase sigma factors"/>
    <property type="match status" value="1"/>
</dbReference>
<dbReference type="Gene3D" id="1.10.1740.10">
    <property type="match status" value="1"/>
</dbReference>
<evidence type="ECO:0000256" key="4">
    <source>
        <dbReference type="ARBA" id="ARBA00023163"/>
    </source>
</evidence>
<dbReference type="InterPro" id="IPR013324">
    <property type="entry name" value="RNA_pol_sigma_r3/r4-like"/>
</dbReference>
<evidence type="ECO:0000313" key="9">
    <source>
        <dbReference type="Proteomes" id="UP000295060"/>
    </source>
</evidence>
<keyword evidence="9" id="KW-1185">Reference proteome</keyword>
<dbReference type="PANTHER" id="PTHR43133:SF25">
    <property type="entry name" value="RNA POLYMERASE SIGMA FACTOR RFAY-RELATED"/>
    <property type="match status" value="1"/>
</dbReference>
<dbReference type="InterPro" id="IPR014284">
    <property type="entry name" value="RNA_pol_sigma-70_dom"/>
</dbReference>
<comment type="caution">
    <text evidence="8">The sequence shown here is derived from an EMBL/GenBank/DDBJ whole genome shotgun (WGS) entry which is preliminary data.</text>
</comment>
<dbReference type="InterPro" id="IPR007627">
    <property type="entry name" value="RNA_pol_sigma70_r2"/>
</dbReference>
<dbReference type="PANTHER" id="PTHR43133">
    <property type="entry name" value="RNA POLYMERASE ECF-TYPE SIGMA FACTO"/>
    <property type="match status" value="1"/>
</dbReference>
<dbReference type="InterPro" id="IPR013325">
    <property type="entry name" value="RNA_pol_sigma_r2"/>
</dbReference>
<keyword evidence="4" id="KW-0804">Transcription</keyword>
<dbReference type="InterPro" id="IPR036388">
    <property type="entry name" value="WH-like_DNA-bd_sf"/>
</dbReference>
<reference evidence="8 9" key="1">
    <citation type="submission" date="2019-03" db="EMBL/GenBank/DDBJ databases">
        <title>Genomic Encyclopedia of Type Strains, Phase III (KMG-III): the genomes of soil and plant-associated and newly described type strains.</title>
        <authorList>
            <person name="Whitman W."/>
        </authorList>
    </citation>
    <scope>NUCLEOTIDE SEQUENCE [LARGE SCALE GENOMIC DNA]</scope>
    <source>
        <strain evidence="8 9">VKMAc-2574</strain>
    </source>
</reference>
<keyword evidence="2" id="KW-0805">Transcription regulation</keyword>
<accession>A0ABY2FMZ6</accession>
<evidence type="ECO:0000256" key="1">
    <source>
        <dbReference type="ARBA" id="ARBA00010641"/>
    </source>
</evidence>
<dbReference type="CDD" id="cd06171">
    <property type="entry name" value="Sigma70_r4"/>
    <property type="match status" value="1"/>
</dbReference>
<evidence type="ECO:0000256" key="5">
    <source>
        <dbReference type="SAM" id="MobiDB-lite"/>
    </source>
</evidence>
<keyword evidence="3" id="KW-0731">Sigma factor</keyword>
<dbReference type="SUPFAM" id="SSF88946">
    <property type="entry name" value="Sigma2 domain of RNA polymerase sigma factors"/>
    <property type="match status" value="1"/>
</dbReference>
<name>A0ABY2FMZ6_9ACTN</name>
<evidence type="ECO:0000256" key="2">
    <source>
        <dbReference type="ARBA" id="ARBA00023015"/>
    </source>
</evidence>